<feature type="compositionally biased region" description="Basic and acidic residues" evidence="1">
    <location>
        <begin position="328"/>
        <end position="339"/>
    </location>
</feature>
<comment type="caution">
    <text evidence="2">The sequence shown here is derived from an EMBL/GenBank/DDBJ whole genome shotgun (WGS) entry which is preliminary data.</text>
</comment>
<accession>A0A7J6NZ88</accession>
<dbReference type="Gene3D" id="1.10.287.1490">
    <property type="match status" value="1"/>
</dbReference>
<reference evidence="2 3" key="1">
    <citation type="submission" date="2020-04" db="EMBL/GenBank/DDBJ databases">
        <title>Perkinsus olseni comparative genomics.</title>
        <authorList>
            <person name="Bogema D.R."/>
        </authorList>
    </citation>
    <scope>NUCLEOTIDE SEQUENCE [LARGE SCALE GENOMIC DNA]</scope>
    <source>
        <strain evidence="2">00978-12</strain>
    </source>
</reference>
<protein>
    <submittedName>
        <fullName evidence="2">Uncharacterized protein</fullName>
    </submittedName>
</protein>
<evidence type="ECO:0000313" key="2">
    <source>
        <dbReference type="EMBL" id="KAF4688840.1"/>
    </source>
</evidence>
<feature type="region of interest" description="Disordered" evidence="1">
    <location>
        <begin position="433"/>
        <end position="452"/>
    </location>
</feature>
<sequence length="830" mass="91178">MSEDLQKVKLCLGLVCGALRRTALAADVADKLEKYLNQIDAQTNSINGDFLNTLTNRIDAMEAMIDGGDVEKLTVGVHCEEHEEMQKVKLSLGLICGTLRRLASAQGVLAKIEKHITQIDKQTSSIHGDVLTVLNQRVGAQENKVMSKLKKGDGGAPPADPSTLRRDDLEDLQKAKLCLGLVCATLRRIASSAGVLQKVEKFIRQIDSQTSSINGDYLNNMSARLERLAKLLRKPHKSFIRKAALSAEGADDLQKVKLCLGLLCAVARRSVGAAGIADKAENHLVQIDQQTSGINGDILNKLLGRIEALEHRLDVQEKELGSGEDPDERSKSADDDINDRVDQMQASVVDIEKRLDAISQTLQRKSTFPQLSVQGPEEMVDQRALQRRLIILEAKLDAAEEDWGSIDGIQVRLVQLEAAHNEFIESMGLRETRTRGEPFSNGSGNDGGFAETTLSAPKVQTREEDDERYARQAAVCCMQSLDDIAAAMDGFSAELDDLRLKTDAMQGILTSPLRFDEALSFEFGHSQGTDTRATVERAQPVNSDQAGLGDPDADWSQDVDASIGQLKLDVLSLQGDLAHIAERLEAVDTEGSQQQPQSNVQLQASDRNSPDLRREVLKVSEGMAACRQEISDLKKDSSRLTAEVGQIQRDTAEVEKALRNSLRTVDTRVAVLERSVSERREIAPQPGPAGEAPQQKLPLKSQPGAAGNDLPGGSRDEDMRLAVAALTRAVVRFAQIVGIFPAPRFEELLEDAERGLVRVDPKDLAKWQSLAETLTLRIDKSWKQRSCGRFRNILDLLARKADSSILKLLQMSQRQMENQLCRLREAQVNA</sequence>
<gene>
    <name evidence="2" type="ORF">FOZ60_002358</name>
</gene>
<dbReference type="OrthoDB" id="431922at2759"/>
<evidence type="ECO:0000256" key="1">
    <source>
        <dbReference type="SAM" id="MobiDB-lite"/>
    </source>
</evidence>
<proteinExistence type="predicted"/>
<dbReference type="Proteomes" id="UP000541610">
    <property type="component" value="Unassembled WGS sequence"/>
</dbReference>
<feature type="compositionally biased region" description="Low complexity" evidence="1">
    <location>
        <begin position="592"/>
        <end position="605"/>
    </location>
</feature>
<evidence type="ECO:0000313" key="3">
    <source>
        <dbReference type="Proteomes" id="UP000541610"/>
    </source>
</evidence>
<feature type="region of interest" description="Disordered" evidence="1">
    <location>
        <begin position="317"/>
        <end position="339"/>
    </location>
</feature>
<name>A0A7J6NZ88_PEROL</name>
<feature type="region of interest" description="Disordered" evidence="1">
    <location>
        <begin position="587"/>
        <end position="610"/>
    </location>
</feature>
<dbReference type="AlphaFoldDB" id="A0A7J6NZ88"/>
<feature type="region of interest" description="Disordered" evidence="1">
    <location>
        <begin position="676"/>
        <end position="714"/>
    </location>
</feature>
<dbReference type="EMBL" id="JABANP010000140">
    <property type="protein sequence ID" value="KAF4688840.1"/>
    <property type="molecule type" value="Genomic_DNA"/>
</dbReference>
<organism evidence="2 3">
    <name type="scientific">Perkinsus olseni</name>
    <name type="common">Perkinsus atlanticus</name>
    <dbReference type="NCBI Taxonomy" id="32597"/>
    <lineage>
        <taxon>Eukaryota</taxon>
        <taxon>Sar</taxon>
        <taxon>Alveolata</taxon>
        <taxon>Perkinsozoa</taxon>
        <taxon>Perkinsea</taxon>
        <taxon>Perkinsida</taxon>
        <taxon>Perkinsidae</taxon>
        <taxon>Perkinsus</taxon>
    </lineage>
</organism>